<evidence type="ECO:0000313" key="5">
    <source>
        <dbReference type="Proteomes" id="UP000749309"/>
    </source>
</evidence>
<dbReference type="PROSITE" id="PS00455">
    <property type="entry name" value="AMP_BINDING"/>
    <property type="match status" value="1"/>
</dbReference>
<dbReference type="InterPro" id="IPR045851">
    <property type="entry name" value="AMP-bd_C_sf"/>
</dbReference>
<gene>
    <name evidence="4" type="ORF">GY632_2291</name>
</gene>
<dbReference type="Pfam" id="PF00501">
    <property type="entry name" value="AMP-binding"/>
    <property type="match status" value="1"/>
</dbReference>
<dbReference type="FunFam" id="3.30.300.30:FF:000007">
    <property type="entry name" value="4-coumarate--CoA ligase 2"/>
    <property type="match status" value="1"/>
</dbReference>
<dbReference type="InterPro" id="IPR000873">
    <property type="entry name" value="AMP-dep_synth/lig_dom"/>
</dbReference>
<dbReference type="Gene3D" id="2.30.38.10">
    <property type="entry name" value="Luciferase, Domain 3"/>
    <property type="match status" value="1"/>
</dbReference>
<dbReference type="Gene3D" id="3.40.50.980">
    <property type="match status" value="2"/>
</dbReference>
<evidence type="ECO:0000313" key="4">
    <source>
        <dbReference type="EMBL" id="KAF3897439.1"/>
    </source>
</evidence>
<dbReference type="PANTHER" id="PTHR24096">
    <property type="entry name" value="LONG-CHAIN-FATTY-ACID--COA LIGASE"/>
    <property type="match status" value="1"/>
</dbReference>
<organism evidence="4 5">
    <name type="scientific">Trichophyton interdigitale</name>
    <dbReference type="NCBI Taxonomy" id="101480"/>
    <lineage>
        <taxon>Eukaryota</taxon>
        <taxon>Fungi</taxon>
        <taxon>Dikarya</taxon>
        <taxon>Ascomycota</taxon>
        <taxon>Pezizomycotina</taxon>
        <taxon>Eurotiomycetes</taxon>
        <taxon>Eurotiomycetidae</taxon>
        <taxon>Onygenales</taxon>
        <taxon>Arthrodermataceae</taxon>
        <taxon>Trichophyton</taxon>
    </lineage>
</organism>
<accession>A0A9P4YI56</accession>
<comment type="similarity">
    <text evidence="1">Belongs to the ATP-dependent AMP-binding enzyme family.</text>
</comment>
<feature type="domain" description="AMP-binding enzyme C-terminal" evidence="3">
    <location>
        <begin position="487"/>
        <end position="568"/>
    </location>
</feature>
<dbReference type="PANTHER" id="PTHR24096:SF422">
    <property type="entry name" value="BCDNA.GH02901"/>
    <property type="match status" value="1"/>
</dbReference>
<comment type="caution">
    <text evidence="4">The sequence shown here is derived from an EMBL/GenBank/DDBJ whole genome shotgun (WGS) entry which is preliminary data.</text>
</comment>
<name>A0A9P4YI56_9EURO</name>
<evidence type="ECO:0000256" key="1">
    <source>
        <dbReference type="ARBA" id="ARBA00006432"/>
    </source>
</evidence>
<proteinExistence type="inferred from homology"/>
<dbReference type="EMBL" id="JAAQVJ010000053">
    <property type="protein sequence ID" value="KAF3897439.1"/>
    <property type="molecule type" value="Genomic_DNA"/>
</dbReference>
<dbReference type="InterPro" id="IPR020845">
    <property type="entry name" value="AMP-binding_CS"/>
</dbReference>
<sequence length="589" mass="64117">MVFYPPASSGKLPRVPDDIPICDFILDEANGRMPFAESRDPFVCGLTGRTYSISQVAERVDVLSRALAREFGWHPNQGTEWEKVVGIYSFNSIDYLVLCWAVHRLSGIVSAANAAYSAPELAHQLVDSRCKALFTCLPSLPSALEAAEKAGVPKSRVYIIDLPAEFTGSAKTPAGFKTLEQFITEGCSLPPVERAKWGPGQAAKQTAFLCYSSGTSGLPKGVMISHRNVIANTMQIRVKEQPERDARVKRGGSATVVSLGLLPQSHIYALVVLCHAGSYRGDSLVVLPKFDMAQYLGAIAKYKINTLFLVPPIIIAMLRNKAVCDKVDLSSVFHIHWSRTAGQGDGRRATGLEAILGYKTGIRYTNIALHAGLTETCTVVSSTSIYDTWLGSSGCLLPGFEAKVVSPEGVELTGYDQPGELVVRSPTVVLGYLNNQKATAETFQDGWMRTGDEVVFRVSPKGTEHLFVVDRIKELIKVKGMQVAPAELEAHVLSHPDVADCAVIPVPDERAGELPKAFVVKGPSAAGKDDAAVIKSIQQFVEEHKARHKWLKGGVQFIDVIPKSPSGKILRRLLRDREKEARQKAKAKL</sequence>
<dbReference type="AlphaFoldDB" id="A0A9P4YI56"/>
<evidence type="ECO:0000259" key="3">
    <source>
        <dbReference type="Pfam" id="PF13193"/>
    </source>
</evidence>
<keyword evidence="4" id="KW-0436">Ligase</keyword>
<dbReference type="SUPFAM" id="SSF56801">
    <property type="entry name" value="Acetyl-CoA synthetase-like"/>
    <property type="match status" value="1"/>
</dbReference>
<dbReference type="GO" id="GO:0016405">
    <property type="term" value="F:CoA-ligase activity"/>
    <property type="evidence" value="ECO:0007669"/>
    <property type="project" value="TreeGrafter"/>
</dbReference>
<dbReference type="Proteomes" id="UP000749309">
    <property type="component" value="Unassembled WGS sequence"/>
</dbReference>
<reference evidence="4" key="1">
    <citation type="submission" date="2020-03" db="EMBL/GenBank/DDBJ databases">
        <title>Whole Genome Sequence of Trichophyton interdigitale from India.</title>
        <authorList>
            <person name="Kumar P."/>
        </authorList>
    </citation>
    <scope>NUCLEOTIDE SEQUENCE</scope>
    <source>
        <strain evidence="4">UCMS-IGIB-CI14</strain>
    </source>
</reference>
<feature type="domain" description="AMP-dependent synthetase/ligase" evidence="2">
    <location>
        <begin position="47"/>
        <end position="433"/>
    </location>
</feature>
<dbReference type="Pfam" id="PF13193">
    <property type="entry name" value="AMP-binding_C"/>
    <property type="match status" value="1"/>
</dbReference>
<dbReference type="InterPro" id="IPR025110">
    <property type="entry name" value="AMP-bd_C"/>
</dbReference>
<dbReference type="Gene3D" id="3.30.300.30">
    <property type="match status" value="1"/>
</dbReference>
<protein>
    <submittedName>
        <fullName evidence="4">AMP dependent CoA ligase</fullName>
    </submittedName>
</protein>
<evidence type="ECO:0000259" key="2">
    <source>
        <dbReference type="Pfam" id="PF00501"/>
    </source>
</evidence>